<gene>
    <name evidence="3" type="ORF">AsAng_0062680</name>
</gene>
<feature type="chain" id="PRO_5037274795" description="DUF6705 domain-containing protein" evidence="1">
    <location>
        <begin position="19"/>
        <end position="116"/>
    </location>
</feature>
<evidence type="ECO:0000313" key="3">
    <source>
        <dbReference type="EMBL" id="BDS15484.1"/>
    </source>
</evidence>
<evidence type="ECO:0000256" key="1">
    <source>
        <dbReference type="SAM" id="SignalP"/>
    </source>
</evidence>
<feature type="domain" description="DUF6705" evidence="2">
    <location>
        <begin position="1"/>
        <end position="109"/>
    </location>
</feature>
<feature type="signal peptide" evidence="1">
    <location>
        <begin position="1"/>
        <end position="18"/>
    </location>
</feature>
<dbReference type="EMBL" id="AP026867">
    <property type="protein sequence ID" value="BDS15484.1"/>
    <property type="molecule type" value="Genomic_DNA"/>
</dbReference>
<keyword evidence="1" id="KW-0732">Signal</keyword>
<sequence>MKYVTILFFMISVSICNAQTVSGKKIEDIDAKYIRIVGTAKFLSTKVVVDIEFGQHNKMFDNNDTKILDKNGKPKVFNSMVEAMNFMANFGYKFVSAYAITVNNQNVYHYLMERNN</sequence>
<proteinExistence type="predicted"/>
<protein>
    <recommendedName>
        <fullName evidence="2">DUF6705 domain-containing protein</fullName>
    </recommendedName>
</protein>
<accession>A0A915YM00</accession>
<dbReference type="KEGG" id="aup:AsAng_0062680"/>
<evidence type="ECO:0000313" key="4">
    <source>
        <dbReference type="Proteomes" id="UP001060919"/>
    </source>
</evidence>
<dbReference type="AlphaFoldDB" id="A0A915YM00"/>
<dbReference type="Pfam" id="PF20448">
    <property type="entry name" value="DUF6705"/>
    <property type="match status" value="1"/>
</dbReference>
<dbReference type="RefSeq" id="WP_264790634.1">
    <property type="nucleotide sequence ID" value="NZ_AP026867.1"/>
</dbReference>
<organism evidence="3 4">
    <name type="scientific">Aureispira anguillae</name>
    <dbReference type="NCBI Taxonomy" id="2864201"/>
    <lineage>
        <taxon>Bacteria</taxon>
        <taxon>Pseudomonadati</taxon>
        <taxon>Bacteroidota</taxon>
        <taxon>Saprospiria</taxon>
        <taxon>Saprospirales</taxon>
        <taxon>Saprospiraceae</taxon>
        <taxon>Aureispira</taxon>
    </lineage>
</organism>
<name>A0A915YM00_9BACT</name>
<keyword evidence="4" id="KW-1185">Reference proteome</keyword>
<dbReference type="Proteomes" id="UP001060919">
    <property type="component" value="Chromosome"/>
</dbReference>
<reference evidence="3" key="1">
    <citation type="submission" date="2022-09" db="EMBL/GenBank/DDBJ databases">
        <title>Aureispira anguillicida sp. nov., isolated from Leptocephalus of Japanese eel Anguilla japonica.</title>
        <authorList>
            <person name="Yuasa K."/>
            <person name="Mekata T."/>
            <person name="Ikunari K."/>
        </authorList>
    </citation>
    <scope>NUCLEOTIDE SEQUENCE</scope>
    <source>
        <strain evidence="3">EL160426</strain>
    </source>
</reference>
<evidence type="ECO:0000259" key="2">
    <source>
        <dbReference type="Pfam" id="PF20448"/>
    </source>
</evidence>
<dbReference type="InterPro" id="IPR046551">
    <property type="entry name" value="DUF6705"/>
</dbReference>